<dbReference type="Pfam" id="PF00581">
    <property type="entry name" value="Rhodanese"/>
    <property type="match status" value="2"/>
</dbReference>
<dbReference type="AlphaFoldDB" id="A0AA43UCV9"/>
<dbReference type="EMBL" id="JAUNQW010000020">
    <property type="protein sequence ID" value="MDO5457660.1"/>
    <property type="molecule type" value="Genomic_DNA"/>
</dbReference>
<dbReference type="CDD" id="cd01449">
    <property type="entry name" value="TST_Repeat_2"/>
    <property type="match status" value="1"/>
</dbReference>
<dbReference type="CDD" id="cd01448">
    <property type="entry name" value="TST_Repeat_1"/>
    <property type="match status" value="1"/>
</dbReference>
<evidence type="ECO:0000259" key="3">
    <source>
        <dbReference type="PROSITE" id="PS50206"/>
    </source>
</evidence>
<dbReference type="SMART" id="SM00450">
    <property type="entry name" value="RHOD"/>
    <property type="match status" value="2"/>
</dbReference>
<evidence type="ECO:0000256" key="1">
    <source>
        <dbReference type="ARBA" id="ARBA00022679"/>
    </source>
</evidence>
<dbReference type="PROSITE" id="PS50206">
    <property type="entry name" value="RHODANESE_3"/>
    <property type="match status" value="2"/>
</dbReference>
<dbReference type="InterPro" id="IPR045078">
    <property type="entry name" value="TST/MPST-like"/>
</dbReference>
<organism evidence="4 5">
    <name type="scientific">Atopococcus tabaci</name>
    <dbReference type="NCBI Taxonomy" id="269774"/>
    <lineage>
        <taxon>Bacteria</taxon>
        <taxon>Bacillati</taxon>
        <taxon>Bacillota</taxon>
        <taxon>Bacilli</taxon>
        <taxon>Lactobacillales</taxon>
        <taxon>Carnobacteriaceae</taxon>
        <taxon>Atopococcus</taxon>
    </lineage>
</organism>
<proteinExistence type="predicted"/>
<dbReference type="InterPro" id="IPR001763">
    <property type="entry name" value="Rhodanese-like_dom"/>
</dbReference>
<keyword evidence="1 4" id="KW-0808">Transferase</keyword>
<feature type="domain" description="Rhodanese" evidence="3">
    <location>
        <begin position="55"/>
        <end position="153"/>
    </location>
</feature>
<dbReference type="EC" id="2.8.1.-" evidence="4"/>
<gene>
    <name evidence="4" type="ORF">Q4F26_04865</name>
</gene>
<sequence>MTSLDNYFVSTAWLEEHLDDESVRIVDATVLYDPSQDENDPGYLNTGEPGYLDQHIPGAVFADLFELNEADAEVPFTFSDPQAFAEKIQELGIGSADTTTIIYDRGALVGIDLPSNFWASRLAWQLRVIGVTNVKILDGGFQKWILEERPLASGPESYPASSFQPHFDEKLIADDRDLQASIGDSQTLIIDCLSPQQYAGEDNPYGEDKAGHIPSSKNIFFAGLNDFETGTLIEPEKIKQQFEEIGALDPDKEIIAYCGFGIAATWIQYLLQALGQDQVKVYDGSLNDWHNKNLPVVKP</sequence>
<evidence type="ECO:0000256" key="2">
    <source>
        <dbReference type="ARBA" id="ARBA00022737"/>
    </source>
</evidence>
<keyword evidence="5" id="KW-1185">Reference proteome</keyword>
<dbReference type="Gene3D" id="3.40.250.10">
    <property type="entry name" value="Rhodanese-like domain"/>
    <property type="match status" value="2"/>
</dbReference>
<accession>A0AA43UCV9</accession>
<name>A0AA43UCV9_9LACT</name>
<keyword evidence="2" id="KW-0677">Repeat</keyword>
<evidence type="ECO:0000313" key="5">
    <source>
        <dbReference type="Proteomes" id="UP001171751"/>
    </source>
</evidence>
<reference evidence="4" key="1">
    <citation type="submission" date="2023-07" db="EMBL/GenBank/DDBJ databases">
        <title>Between Cages and Wild: Unraveling the Impact of Captivity on Animal Microbiomes and Antimicrobial Resistance.</title>
        <authorList>
            <person name="Schmartz G.P."/>
            <person name="Rehner J."/>
            <person name="Schuff M.J."/>
            <person name="Becker S.L."/>
            <person name="Kravczyk M."/>
            <person name="Gurevich A."/>
            <person name="Francke R."/>
            <person name="Mueller R."/>
            <person name="Keller V."/>
            <person name="Keller A."/>
        </authorList>
    </citation>
    <scope>NUCLEOTIDE SEQUENCE</scope>
    <source>
        <strain evidence="4">S39M_St_73</strain>
    </source>
</reference>
<dbReference type="InterPro" id="IPR036873">
    <property type="entry name" value="Rhodanese-like_dom_sf"/>
</dbReference>
<dbReference type="GO" id="GO:0004792">
    <property type="term" value="F:thiosulfate-cyanide sulfurtransferase activity"/>
    <property type="evidence" value="ECO:0007669"/>
    <property type="project" value="TreeGrafter"/>
</dbReference>
<protein>
    <submittedName>
        <fullName evidence="4">Sulfurtransferase</fullName>
        <ecNumber evidence="4">2.8.1.-</ecNumber>
    </submittedName>
</protein>
<comment type="caution">
    <text evidence="4">The sequence shown here is derived from an EMBL/GenBank/DDBJ whole genome shotgun (WGS) entry which is preliminary data.</text>
</comment>
<dbReference type="PANTHER" id="PTHR11364:SF27">
    <property type="entry name" value="SULFURTRANSFERASE"/>
    <property type="match status" value="1"/>
</dbReference>
<dbReference type="PANTHER" id="PTHR11364">
    <property type="entry name" value="THIOSULFATE SULFERTANSFERASE"/>
    <property type="match status" value="1"/>
</dbReference>
<evidence type="ECO:0000313" key="4">
    <source>
        <dbReference type="EMBL" id="MDO5457660.1"/>
    </source>
</evidence>
<feature type="domain" description="Rhodanese" evidence="3">
    <location>
        <begin position="183"/>
        <end position="298"/>
    </location>
</feature>
<dbReference type="Proteomes" id="UP001171751">
    <property type="component" value="Unassembled WGS sequence"/>
</dbReference>
<dbReference type="SUPFAM" id="SSF52821">
    <property type="entry name" value="Rhodanese/Cell cycle control phosphatase"/>
    <property type="match status" value="2"/>
</dbReference>